<dbReference type="PANTHER" id="PTHR31973">
    <property type="entry name" value="POLYPROTEIN, PUTATIVE-RELATED"/>
    <property type="match status" value="1"/>
</dbReference>
<protein>
    <recommendedName>
        <fullName evidence="1">MULE transposase domain-containing protein</fullName>
    </recommendedName>
</protein>
<dbReference type="InterPro" id="IPR018289">
    <property type="entry name" value="MULE_transposase_dom"/>
</dbReference>
<sequence>MSLGWLSKKYLHKFKTDPEKGVKVFRVDAIEDKRCDISRFQASRAKKLALLMIEGSPNEQYKLLWDYAEEIKRSNLGSIVILGTKISLTDFMCPYALKMTIICVDRCHLKGPHGGVLLFAIEIDPNNNFFPICYAVVMRENRETWDWFLTLMKKDLMIQDDSTWSFMPDKQKGLVGALQELFPNAEHRFCVRHLHSNFKTFGFRGLAFKNGLWKAARATTINQFNQRMQELKDLDEGFFAWFSDKPPKE</sequence>
<dbReference type="PANTHER" id="PTHR31973:SF191">
    <property type="entry name" value="OS05G0489400 PROTEIN"/>
    <property type="match status" value="1"/>
</dbReference>
<accession>A0AAW2LT42</accession>
<gene>
    <name evidence="2" type="ORF">Scaly_2516500</name>
</gene>
<reference evidence="2" key="2">
    <citation type="journal article" date="2024" name="Plant">
        <title>Genomic evolution and insights into agronomic trait innovations of Sesamum species.</title>
        <authorList>
            <person name="Miao H."/>
            <person name="Wang L."/>
            <person name="Qu L."/>
            <person name="Liu H."/>
            <person name="Sun Y."/>
            <person name="Le M."/>
            <person name="Wang Q."/>
            <person name="Wei S."/>
            <person name="Zheng Y."/>
            <person name="Lin W."/>
            <person name="Duan Y."/>
            <person name="Cao H."/>
            <person name="Xiong S."/>
            <person name="Wang X."/>
            <person name="Wei L."/>
            <person name="Li C."/>
            <person name="Ma Q."/>
            <person name="Ju M."/>
            <person name="Zhao R."/>
            <person name="Li G."/>
            <person name="Mu C."/>
            <person name="Tian Q."/>
            <person name="Mei H."/>
            <person name="Zhang T."/>
            <person name="Gao T."/>
            <person name="Zhang H."/>
        </authorList>
    </citation>
    <scope>NUCLEOTIDE SEQUENCE</scope>
    <source>
        <strain evidence="2">KEN8</strain>
    </source>
</reference>
<comment type="caution">
    <text evidence="2">The sequence shown here is derived from an EMBL/GenBank/DDBJ whole genome shotgun (WGS) entry which is preliminary data.</text>
</comment>
<feature type="domain" description="MULE transposase" evidence="1">
    <location>
        <begin position="102"/>
        <end position="197"/>
    </location>
</feature>
<name>A0AAW2LT42_9LAMI</name>
<dbReference type="AlphaFoldDB" id="A0AAW2LT42"/>
<proteinExistence type="predicted"/>
<dbReference type="EMBL" id="JACGWM010000016">
    <property type="protein sequence ID" value="KAL0322201.1"/>
    <property type="molecule type" value="Genomic_DNA"/>
</dbReference>
<evidence type="ECO:0000313" key="2">
    <source>
        <dbReference type="EMBL" id="KAL0322201.1"/>
    </source>
</evidence>
<dbReference type="Pfam" id="PF10551">
    <property type="entry name" value="MULE"/>
    <property type="match status" value="1"/>
</dbReference>
<reference evidence="2" key="1">
    <citation type="submission" date="2020-06" db="EMBL/GenBank/DDBJ databases">
        <authorList>
            <person name="Li T."/>
            <person name="Hu X."/>
            <person name="Zhang T."/>
            <person name="Song X."/>
            <person name="Zhang H."/>
            <person name="Dai N."/>
            <person name="Sheng W."/>
            <person name="Hou X."/>
            <person name="Wei L."/>
        </authorList>
    </citation>
    <scope>NUCLEOTIDE SEQUENCE</scope>
    <source>
        <strain evidence="2">KEN8</strain>
        <tissue evidence="2">Leaf</tissue>
    </source>
</reference>
<organism evidence="2">
    <name type="scientific">Sesamum calycinum</name>
    <dbReference type="NCBI Taxonomy" id="2727403"/>
    <lineage>
        <taxon>Eukaryota</taxon>
        <taxon>Viridiplantae</taxon>
        <taxon>Streptophyta</taxon>
        <taxon>Embryophyta</taxon>
        <taxon>Tracheophyta</taxon>
        <taxon>Spermatophyta</taxon>
        <taxon>Magnoliopsida</taxon>
        <taxon>eudicotyledons</taxon>
        <taxon>Gunneridae</taxon>
        <taxon>Pentapetalae</taxon>
        <taxon>asterids</taxon>
        <taxon>lamiids</taxon>
        <taxon>Lamiales</taxon>
        <taxon>Pedaliaceae</taxon>
        <taxon>Sesamum</taxon>
    </lineage>
</organism>
<evidence type="ECO:0000259" key="1">
    <source>
        <dbReference type="Pfam" id="PF10551"/>
    </source>
</evidence>